<dbReference type="SUPFAM" id="SSF52540">
    <property type="entry name" value="P-loop containing nucleoside triphosphate hydrolases"/>
    <property type="match status" value="1"/>
</dbReference>
<dbReference type="InterPro" id="IPR027417">
    <property type="entry name" value="P-loop_NTPase"/>
</dbReference>
<dbReference type="InterPro" id="IPR056793">
    <property type="entry name" value="HSNSD_N"/>
</dbReference>
<evidence type="ECO:0000256" key="15">
    <source>
        <dbReference type="ARBA" id="ARBA00023268"/>
    </source>
</evidence>
<evidence type="ECO:0000256" key="11">
    <source>
        <dbReference type="ARBA" id="ARBA00023034"/>
    </source>
</evidence>
<reference evidence="22" key="1">
    <citation type="submission" date="2025-08" db="UniProtKB">
        <authorList>
            <consortium name="Ensembl"/>
        </authorList>
    </citation>
    <scope>IDENTIFICATION</scope>
</reference>
<keyword evidence="14" id="KW-0325">Glycoprotein</keyword>
<keyword evidence="10" id="KW-1133">Transmembrane helix</keyword>
<evidence type="ECO:0000256" key="7">
    <source>
        <dbReference type="ARBA" id="ARBA00022692"/>
    </source>
</evidence>
<feature type="domain" description="Sulfotransferase" evidence="19">
    <location>
        <begin position="540"/>
        <end position="790"/>
    </location>
</feature>
<dbReference type="InterPro" id="IPR037359">
    <property type="entry name" value="NST/OST"/>
</dbReference>
<dbReference type="GO" id="GO:0019213">
    <property type="term" value="F:deacetylase activity"/>
    <property type="evidence" value="ECO:0007669"/>
    <property type="project" value="TreeGrafter"/>
</dbReference>
<dbReference type="InterPro" id="IPR021930">
    <property type="entry name" value="Heparan_SO4_deacetylase_dom"/>
</dbReference>
<dbReference type="PANTHER" id="PTHR10605">
    <property type="entry name" value="HEPARAN SULFATE SULFOTRANSFERASE"/>
    <property type="match status" value="1"/>
</dbReference>
<dbReference type="GO" id="GO:0016787">
    <property type="term" value="F:hydrolase activity"/>
    <property type="evidence" value="ECO:0007669"/>
    <property type="project" value="UniProtKB-KW"/>
</dbReference>
<feature type="domain" description="Heparan sulphate-N-deacetylase deacetylase" evidence="20">
    <location>
        <begin position="237"/>
        <end position="443"/>
    </location>
</feature>
<evidence type="ECO:0000256" key="17">
    <source>
        <dbReference type="PIRSR" id="PIRSR637359-2"/>
    </source>
</evidence>
<evidence type="ECO:0000256" key="3">
    <source>
        <dbReference type="ARBA" id="ARBA00005093"/>
    </source>
</evidence>
<accession>S4R802</accession>
<dbReference type="Pfam" id="PF25119">
    <property type="entry name" value="HSNSD_N"/>
    <property type="match status" value="1"/>
</dbReference>
<comment type="subcellular location">
    <subcellularLocation>
        <location evidence="1">Golgi apparatus membrane</location>
        <topology evidence="1">Single-pass type II membrane protein</topology>
    </subcellularLocation>
</comment>
<keyword evidence="7" id="KW-0812">Transmembrane</keyword>
<dbReference type="STRING" id="7757.ENSPMAP00000001332"/>
<dbReference type="Pfam" id="PF12062">
    <property type="entry name" value="HSNSD-CE"/>
    <property type="match status" value="1"/>
</dbReference>
<keyword evidence="8" id="KW-0378">Hydrolase</keyword>
<dbReference type="GO" id="GO:0015016">
    <property type="term" value="F:heparan sulfate N-sulfotransferase activity"/>
    <property type="evidence" value="ECO:0007669"/>
    <property type="project" value="UniProtKB-EC"/>
</dbReference>
<evidence type="ECO:0000256" key="18">
    <source>
        <dbReference type="PIRSR" id="PIRSR637359-3"/>
    </source>
</evidence>
<evidence type="ECO:0000256" key="13">
    <source>
        <dbReference type="ARBA" id="ARBA00023157"/>
    </source>
</evidence>
<evidence type="ECO:0000256" key="4">
    <source>
        <dbReference type="ARBA" id="ARBA00010420"/>
    </source>
</evidence>
<dbReference type="PANTHER" id="PTHR10605:SF56">
    <property type="entry name" value="BIFUNCTIONAL HEPARAN SULFATE N-DEACETYLASE_N-SULFOTRANSFERASE"/>
    <property type="match status" value="1"/>
</dbReference>
<keyword evidence="9" id="KW-0735">Signal-anchor</keyword>
<evidence type="ECO:0000259" key="20">
    <source>
        <dbReference type="Pfam" id="PF12062"/>
    </source>
</evidence>
<evidence type="ECO:0000256" key="2">
    <source>
        <dbReference type="ARBA" id="ARBA00004841"/>
    </source>
</evidence>
<dbReference type="EC" id="2.8.2.8" evidence="5"/>
<evidence type="ECO:0000256" key="5">
    <source>
        <dbReference type="ARBA" id="ARBA00012979"/>
    </source>
</evidence>
<comment type="similarity">
    <text evidence="4">Belongs to the sulfotransferase 1 family. NDST subfamily.</text>
</comment>
<feature type="domain" description="Heparan sulfate-N-deacetylase N-terminal" evidence="21">
    <location>
        <begin position="21"/>
        <end position="227"/>
    </location>
</feature>
<keyword evidence="13 18" id="KW-1015">Disulfide bond</keyword>
<comment type="pathway">
    <text evidence="3">Glycan metabolism; heparan sulfate biosynthesis.</text>
</comment>
<dbReference type="GO" id="GO:0000139">
    <property type="term" value="C:Golgi membrane"/>
    <property type="evidence" value="ECO:0007669"/>
    <property type="project" value="UniProtKB-SubCell"/>
</dbReference>
<dbReference type="OMA" id="THYHSSQ"/>
<dbReference type="GeneTree" id="ENSGT00940000156237"/>
<sequence>RSGRPPQDPRRSPWCWCSSKSYFSQLGQEIIAILEMSRFRYRAEIAPGKGDMPTLTENRRGKYALVVYENVLKYVNLDAWNRELLDKYCLEYGVGVIGFFKANENSLLSAQLKGFPLYLHSNLGLKDCFVNPSSPLLYVTRAKEVIQEPLPGDDWTVFQFNHTTYLPVLLARTKSSDLIPHPGVAPVYHPTVVQDLGLYDGVQRVLFGNNLALWLHKLVFVDAVAFLTGRRLALPLERYVLVDIDDIFVGKEGTRMKVQDVEALLNTQMKLRERVKNFTFNLGFSGKFYHTGTDEEDNGDDMLISHRDQFWWFPHTIKHMNIICLHRHVVGSHTRLPKSYAVETKVLVPWGPSIAQHHYNFKIHPVLEMVSNLWGSSDGNFRIQNQSDFAHNEPFSSSSSSLFFGEQVLPRQTCGLFTHTIFIKEYPGGSKELDKSIQGGELFLTVLLNPISIFMTHLSNYGNDRLGLHTFETLVDFVGCWTNLQLATLPPVQLANKYFQLFFGKKKRNISLWNVPFQNPCNDKRHQDIWSKEKTCDRLPKLLVIGPQKTGTTALYTFLKLHPAITSSFPSPAAYEEVQFFNGANYHRGLDWSARKTRVTRQHARNRALQIRVGYMTATNIPGPGSAAIRTSTLVLALVCPLPAHYCWVQHQRAHRDAAATNYSFHEAIAAGPDAPASLRSLQSHCLLPGRYASHLERWLASYPPNQLLIIDGQLFKVNPAEVMERVQKFLEVKPYLNYTRTLTFDVEKGFWCHVLPDGKRQCLGTGKGRRYPEMEPRSREFLSDYYREQNAELLKLLSRLRYPLPTWLRDELPPPRPR</sequence>
<evidence type="ECO:0000256" key="14">
    <source>
        <dbReference type="ARBA" id="ARBA00023180"/>
    </source>
</evidence>
<evidence type="ECO:0000256" key="12">
    <source>
        <dbReference type="ARBA" id="ARBA00023136"/>
    </source>
</evidence>
<dbReference type="GO" id="GO:0015012">
    <property type="term" value="P:heparan sulfate proteoglycan biosynthetic process"/>
    <property type="evidence" value="ECO:0007669"/>
    <property type="project" value="UniProtKB-UniPathway"/>
</dbReference>
<dbReference type="AlphaFoldDB" id="S4R802"/>
<evidence type="ECO:0000259" key="19">
    <source>
        <dbReference type="Pfam" id="PF00685"/>
    </source>
</evidence>
<evidence type="ECO:0000259" key="21">
    <source>
        <dbReference type="Pfam" id="PF25119"/>
    </source>
</evidence>
<name>S4R802_PETMA</name>
<dbReference type="Gene3D" id="3.40.50.300">
    <property type="entry name" value="P-loop containing nucleotide triphosphate hydrolases"/>
    <property type="match status" value="1"/>
</dbReference>
<dbReference type="GO" id="GO:0030210">
    <property type="term" value="P:heparin proteoglycan biosynthetic process"/>
    <property type="evidence" value="ECO:0007669"/>
    <property type="project" value="UniProtKB-UniPathway"/>
</dbReference>
<evidence type="ECO:0000256" key="16">
    <source>
        <dbReference type="PIRSR" id="PIRSR637359-1"/>
    </source>
</evidence>
<dbReference type="Ensembl" id="ENSPMAT00000001338.1">
    <property type="protein sequence ID" value="ENSPMAP00000001332.1"/>
    <property type="gene ID" value="ENSPMAG00000001193.1"/>
</dbReference>
<evidence type="ECO:0000256" key="6">
    <source>
        <dbReference type="ARBA" id="ARBA00022679"/>
    </source>
</evidence>
<comment type="pathway">
    <text evidence="2">Glycan metabolism; heparin biosynthesis.</text>
</comment>
<keyword evidence="12" id="KW-0472">Membrane</keyword>
<keyword evidence="6" id="KW-0808">Transferase</keyword>
<dbReference type="Pfam" id="PF00685">
    <property type="entry name" value="Sulfotransfer_1"/>
    <property type="match status" value="1"/>
</dbReference>
<feature type="binding site" evidence="17">
    <location>
        <position position="752"/>
    </location>
    <ligand>
        <name>3'-phosphoadenylyl sulfate</name>
        <dbReference type="ChEBI" id="CHEBI:58339"/>
    </ligand>
</feature>
<evidence type="ECO:0000256" key="1">
    <source>
        <dbReference type="ARBA" id="ARBA00004323"/>
    </source>
</evidence>
<protein>
    <recommendedName>
        <fullName evidence="5">[heparan sulfate]-glucosamine N-sulfotransferase</fullName>
        <ecNumber evidence="5">2.8.2.8</ecNumber>
    </recommendedName>
</protein>
<dbReference type="HOGENOM" id="CLU_011357_2_0_1"/>
<reference evidence="22" key="2">
    <citation type="submission" date="2025-09" db="UniProtKB">
        <authorList>
            <consortium name="Ensembl"/>
        </authorList>
    </citation>
    <scope>IDENTIFICATION</scope>
</reference>
<keyword evidence="15" id="KW-0511">Multifunctional enzyme</keyword>
<dbReference type="UniPathway" id="UPA00756"/>
<feature type="active site" description="For sulfotransferase activity" evidence="16">
    <location>
        <position position="549"/>
    </location>
</feature>
<keyword evidence="11" id="KW-0333">Golgi apparatus</keyword>
<evidence type="ECO:0000313" key="22">
    <source>
        <dbReference type="Ensembl" id="ENSPMAP00000001332.1"/>
    </source>
</evidence>
<feature type="disulfide bond" evidence="18">
    <location>
        <begin position="753"/>
        <end position="763"/>
    </location>
</feature>
<proteinExistence type="inferred from homology"/>
<dbReference type="UniPathway" id="UPA00862"/>
<organism evidence="22">
    <name type="scientific">Petromyzon marinus</name>
    <name type="common">Sea lamprey</name>
    <dbReference type="NCBI Taxonomy" id="7757"/>
    <lineage>
        <taxon>Eukaryota</taxon>
        <taxon>Metazoa</taxon>
        <taxon>Chordata</taxon>
        <taxon>Craniata</taxon>
        <taxon>Vertebrata</taxon>
        <taxon>Cyclostomata</taxon>
        <taxon>Hyperoartia</taxon>
        <taxon>Petromyzontiformes</taxon>
        <taxon>Petromyzontidae</taxon>
        <taxon>Petromyzon</taxon>
    </lineage>
</organism>
<dbReference type="InterPro" id="IPR000863">
    <property type="entry name" value="Sulfotransferase_dom"/>
</dbReference>
<feature type="binding site" evidence="17">
    <location>
        <begin position="768"/>
        <end position="772"/>
    </location>
    <ligand>
        <name>3'-phosphoadenylyl sulfate</name>
        <dbReference type="ChEBI" id="CHEBI:58339"/>
    </ligand>
</feature>
<evidence type="ECO:0000256" key="8">
    <source>
        <dbReference type="ARBA" id="ARBA00022801"/>
    </source>
</evidence>
<evidence type="ECO:0000256" key="10">
    <source>
        <dbReference type="ARBA" id="ARBA00022989"/>
    </source>
</evidence>
<evidence type="ECO:0000256" key="9">
    <source>
        <dbReference type="ARBA" id="ARBA00022968"/>
    </source>
</evidence>